<evidence type="ECO:0000256" key="1">
    <source>
        <dbReference type="ARBA" id="ARBA00004123"/>
    </source>
</evidence>
<comment type="similarity">
    <text evidence="2">Belongs to the lin-54 family.</text>
</comment>
<reference evidence="6" key="1">
    <citation type="submission" date="2021-01" db="EMBL/GenBank/DDBJ databases">
        <authorList>
            <person name="Corre E."/>
            <person name="Pelletier E."/>
            <person name="Niang G."/>
            <person name="Scheremetjew M."/>
            <person name="Finn R."/>
            <person name="Kale V."/>
            <person name="Holt S."/>
            <person name="Cochrane G."/>
            <person name="Meng A."/>
            <person name="Brown T."/>
            <person name="Cohen L."/>
        </authorList>
    </citation>
    <scope>NUCLEOTIDE SEQUENCE</scope>
    <source>
        <strain evidence="6">CCMP1243</strain>
    </source>
</reference>
<evidence type="ECO:0000256" key="2">
    <source>
        <dbReference type="ARBA" id="ARBA00007267"/>
    </source>
</evidence>
<evidence type="ECO:0000256" key="3">
    <source>
        <dbReference type="ARBA" id="ARBA00023242"/>
    </source>
</evidence>
<dbReference type="AlphaFoldDB" id="A0A7S2SIY3"/>
<feature type="compositionally biased region" description="Polar residues" evidence="4">
    <location>
        <begin position="365"/>
        <end position="385"/>
    </location>
</feature>
<protein>
    <recommendedName>
        <fullName evidence="5">CRC domain-containing protein</fullName>
    </recommendedName>
</protein>
<dbReference type="InterPro" id="IPR033467">
    <property type="entry name" value="Tesmin/TSO1-like_CXC"/>
</dbReference>
<accession>A0A7S2SIY3</accession>
<dbReference type="GO" id="GO:0005634">
    <property type="term" value="C:nucleus"/>
    <property type="evidence" value="ECO:0007669"/>
    <property type="project" value="UniProtKB-SubCell"/>
</dbReference>
<dbReference type="PROSITE" id="PS51634">
    <property type="entry name" value="CRC"/>
    <property type="match status" value="1"/>
</dbReference>
<name>A0A7S2SIY3_9STRA</name>
<evidence type="ECO:0000313" key="6">
    <source>
        <dbReference type="EMBL" id="CAD9701374.1"/>
    </source>
</evidence>
<dbReference type="InterPro" id="IPR028307">
    <property type="entry name" value="Lin-54_fam"/>
</dbReference>
<evidence type="ECO:0000259" key="5">
    <source>
        <dbReference type="PROSITE" id="PS51634"/>
    </source>
</evidence>
<dbReference type="PANTHER" id="PTHR12446">
    <property type="entry name" value="TESMIN/TSO1-RELATED"/>
    <property type="match status" value="1"/>
</dbReference>
<dbReference type="SMART" id="SM01114">
    <property type="entry name" value="CXC"/>
    <property type="match status" value="2"/>
</dbReference>
<feature type="compositionally biased region" description="Polar residues" evidence="4">
    <location>
        <begin position="306"/>
        <end position="329"/>
    </location>
</feature>
<feature type="region of interest" description="Disordered" evidence="4">
    <location>
        <begin position="306"/>
        <end position="385"/>
    </location>
</feature>
<dbReference type="Pfam" id="PF03638">
    <property type="entry name" value="TCR"/>
    <property type="match status" value="2"/>
</dbReference>
<proteinExistence type="inferred from homology"/>
<feature type="domain" description="CRC" evidence="5">
    <location>
        <begin position="30"/>
        <end position="148"/>
    </location>
</feature>
<dbReference type="EMBL" id="HBHJ01023281">
    <property type="protein sequence ID" value="CAD9701374.1"/>
    <property type="molecule type" value="Transcribed_RNA"/>
</dbReference>
<dbReference type="PANTHER" id="PTHR12446:SF34">
    <property type="entry name" value="PROTEIN LIN-54 HOMOLOG"/>
    <property type="match status" value="1"/>
</dbReference>
<keyword evidence="3" id="KW-0539">Nucleus</keyword>
<gene>
    <name evidence="6" type="ORF">RMAR1173_LOCUS15321</name>
</gene>
<dbReference type="GO" id="GO:0006355">
    <property type="term" value="P:regulation of DNA-templated transcription"/>
    <property type="evidence" value="ECO:0007669"/>
    <property type="project" value="TreeGrafter"/>
</dbReference>
<organism evidence="6">
    <name type="scientific">Rhizochromulina marina</name>
    <dbReference type="NCBI Taxonomy" id="1034831"/>
    <lineage>
        <taxon>Eukaryota</taxon>
        <taxon>Sar</taxon>
        <taxon>Stramenopiles</taxon>
        <taxon>Ochrophyta</taxon>
        <taxon>Dictyochophyceae</taxon>
        <taxon>Rhizochromulinales</taxon>
        <taxon>Rhizochromulina</taxon>
    </lineage>
</organism>
<dbReference type="InterPro" id="IPR005172">
    <property type="entry name" value="CRC"/>
</dbReference>
<evidence type="ECO:0000256" key="4">
    <source>
        <dbReference type="SAM" id="MobiDB-lite"/>
    </source>
</evidence>
<sequence>MSPTFVARQPHGMVEIPARTIGASSDQVSRRRQCNCRRSNCLKLYCECFASGIYCQLDQCHCVNCYNNFENEATRRSAIEGTLERNINAFRPKINESAGNGGATGPVRHNKGCQCKKSHCLKKYCECFQANIYCTEKCRCRECKNHEGNEERDEVSLPPRESQSKVDSLLQAEDSAVAAAAAAATVAALSSRTEPPAPGLGQPLSQESILSSASRETLVMPAIDLGSRGNQEGSGGSSAYLLSTWDTKGRLFVPDVPPGTVTRLLGSSRGLTASLSRKEKQRKNVLTGLVSQGTVDSMCLSLMHAAQSQTESQTQDSLHSEEASLQPSAADSARTSPSPPPFSSPTSGTEKPVQRSRKRPRVQDLETTSRAGQQALATAESQVSPGTASLMCSEEVLRQPVLLAPDLGGLEDRNSWVMRQKQAVLQQFSATLRQIVISTTEKRGGIPPFR</sequence>
<comment type="subcellular location">
    <subcellularLocation>
        <location evidence="1">Nucleus</location>
    </subcellularLocation>
</comment>